<keyword evidence="6" id="KW-0698">rRNA processing</keyword>
<dbReference type="AlphaFoldDB" id="A0A3M7G3C4"/>
<comment type="function">
    <text evidence="1">Involved in rRNA processing.</text>
</comment>
<evidence type="ECO:0000256" key="2">
    <source>
        <dbReference type="ARBA" id="ARBA00004604"/>
    </source>
</evidence>
<evidence type="ECO:0000313" key="10">
    <source>
        <dbReference type="EMBL" id="RMY95417.1"/>
    </source>
</evidence>
<keyword evidence="7" id="KW-0175">Coiled coil</keyword>
<feature type="region of interest" description="Disordered" evidence="9">
    <location>
        <begin position="1"/>
        <end position="45"/>
    </location>
</feature>
<comment type="similarity">
    <text evidence="3">Belongs to the EFG1 family.</text>
</comment>
<dbReference type="PANTHER" id="PTHR33911:SF1">
    <property type="entry name" value="RRNA-PROCESSING PROTEIN EFG1"/>
    <property type="match status" value="1"/>
</dbReference>
<dbReference type="Proteomes" id="UP000281468">
    <property type="component" value="Unassembled WGS sequence"/>
</dbReference>
<organism evidence="10 11">
    <name type="scientific">Hortaea werneckii</name>
    <name type="common">Black yeast</name>
    <name type="synonym">Cladosporium werneckii</name>
    <dbReference type="NCBI Taxonomy" id="91943"/>
    <lineage>
        <taxon>Eukaryota</taxon>
        <taxon>Fungi</taxon>
        <taxon>Dikarya</taxon>
        <taxon>Ascomycota</taxon>
        <taxon>Pezizomycotina</taxon>
        <taxon>Dothideomycetes</taxon>
        <taxon>Dothideomycetidae</taxon>
        <taxon>Mycosphaerellales</taxon>
        <taxon>Teratosphaeriaceae</taxon>
        <taxon>Hortaea</taxon>
    </lineage>
</organism>
<evidence type="ECO:0000256" key="3">
    <source>
        <dbReference type="ARBA" id="ARBA00006916"/>
    </source>
</evidence>
<evidence type="ECO:0000256" key="7">
    <source>
        <dbReference type="ARBA" id="ARBA00023054"/>
    </source>
</evidence>
<accession>A0A3M7G3C4</accession>
<sequence length="281" mass="32384">MATKRPNPSVHPSRHAQVPEEPRRKKQKPNNLGKKSFKKAHTVNDLKSQVRSLRRLLEHNDDLPPNIRIEKERALRTAQHELDEEQRAKKRSDMIGRWHKIRFFDRQKATKRLKRAKKELQGLESGKVEERQEAEKKVQDAQIDVDYAIYYPLDLPYKPLFPTKKNSKDGMNETQTGSEEPEDAEDKKEAERQGDAEMWAKVKQCAEDGTLDALRNGKLLGEANDDSGKLESPAPTMPSKRKRQKEKTEAGDLHGNRRERRAAQAAAKEESDQDSEDGFFE</sequence>
<evidence type="ECO:0000256" key="9">
    <source>
        <dbReference type="SAM" id="MobiDB-lite"/>
    </source>
</evidence>
<evidence type="ECO:0000256" key="5">
    <source>
        <dbReference type="ARBA" id="ARBA00019827"/>
    </source>
</evidence>
<feature type="region of interest" description="Disordered" evidence="9">
    <location>
        <begin position="117"/>
        <end position="139"/>
    </location>
</feature>
<protein>
    <recommendedName>
        <fullName evidence="4">rRNA-processing protein EFG1</fullName>
    </recommendedName>
    <alternativeName>
        <fullName evidence="5">rRNA-processing protein efg1</fullName>
    </alternativeName>
</protein>
<dbReference type="InterPro" id="IPR019310">
    <property type="entry name" value="Efg1"/>
</dbReference>
<comment type="subcellular location">
    <subcellularLocation>
        <location evidence="2">Nucleus</location>
        <location evidence="2">Nucleolus</location>
    </subcellularLocation>
</comment>
<feature type="region of interest" description="Disordered" evidence="9">
    <location>
        <begin position="216"/>
        <end position="281"/>
    </location>
</feature>
<evidence type="ECO:0000256" key="6">
    <source>
        <dbReference type="ARBA" id="ARBA00022552"/>
    </source>
</evidence>
<dbReference type="GO" id="GO:0030688">
    <property type="term" value="C:preribosome, small subunit precursor"/>
    <property type="evidence" value="ECO:0007669"/>
    <property type="project" value="TreeGrafter"/>
</dbReference>
<dbReference type="EMBL" id="QWIQ01000304">
    <property type="protein sequence ID" value="RMY95417.1"/>
    <property type="molecule type" value="Genomic_DNA"/>
</dbReference>
<feature type="compositionally biased region" description="Basic and acidic residues" evidence="9">
    <location>
        <begin position="118"/>
        <end position="139"/>
    </location>
</feature>
<dbReference type="PANTHER" id="PTHR33911">
    <property type="entry name" value="RRNA-PROCESSING PROTEIN EFG1"/>
    <property type="match status" value="1"/>
</dbReference>
<reference evidence="10 11" key="1">
    <citation type="journal article" date="2018" name="BMC Genomics">
        <title>Genomic evidence for intraspecific hybridization in a clonal and extremely halotolerant yeast.</title>
        <authorList>
            <person name="Gostincar C."/>
            <person name="Stajich J.E."/>
            <person name="Zupancic J."/>
            <person name="Zalar P."/>
            <person name="Gunde-Cimerman N."/>
        </authorList>
    </citation>
    <scope>NUCLEOTIDE SEQUENCE [LARGE SCALE GENOMIC DNA]</scope>
    <source>
        <strain evidence="10 11">EXF-171</strain>
    </source>
</reference>
<feature type="compositionally biased region" description="Basic and acidic residues" evidence="9">
    <location>
        <begin position="185"/>
        <end position="203"/>
    </location>
</feature>
<dbReference type="GO" id="GO:0005730">
    <property type="term" value="C:nucleolus"/>
    <property type="evidence" value="ECO:0007669"/>
    <property type="project" value="UniProtKB-SubCell"/>
</dbReference>
<dbReference type="GO" id="GO:0000462">
    <property type="term" value="P:maturation of SSU-rRNA from tricistronic rRNA transcript (SSU-rRNA, 5.8S rRNA, LSU-rRNA)"/>
    <property type="evidence" value="ECO:0007669"/>
    <property type="project" value="TreeGrafter"/>
</dbReference>
<gene>
    <name evidence="10" type="ORF">D0862_08757</name>
</gene>
<evidence type="ECO:0000313" key="11">
    <source>
        <dbReference type="Proteomes" id="UP000281468"/>
    </source>
</evidence>
<evidence type="ECO:0000256" key="4">
    <source>
        <dbReference type="ARBA" id="ARBA00018689"/>
    </source>
</evidence>
<proteinExistence type="inferred from homology"/>
<evidence type="ECO:0000256" key="8">
    <source>
        <dbReference type="ARBA" id="ARBA00023242"/>
    </source>
</evidence>
<name>A0A3M7G3C4_HORWE</name>
<feature type="compositionally biased region" description="Acidic residues" evidence="9">
    <location>
        <begin position="271"/>
        <end position="281"/>
    </location>
</feature>
<evidence type="ECO:0000256" key="1">
    <source>
        <dbReference type="ARBA" id="ARBA00002773"/>
    </source>
</evidence>
<keyword evidence="8" id="KW-0539">Nucleus</keyword>
<dbReference type="InterPro" id="IPR050786">
    <property type="entry name" value="EFG1_rRNA-proc"/>
</dbReference>
<feature type="region of interest" description="Disordered" evidence="9">
    <location>
        <begin position="156"/>
        <end position="203"/>
    </location>
</feature>
<comment type="caution">
    <text evidence="10">The sequence shown here is derived from an EMBL/GenBank/DDBJ whole genome shotgun (WGS) entry which is preliminary data.</text>
</comment>
<dbReference type="Pfam" id="PF10153">
    <property type="entry name" value="Efg1"/>
    <property type="match status" value="1"/>
</dbReference>
<feature type="compositionally biased region" description="Basic and acidic residues" evidence="9">
    <location>
        <begin position="246"/>
        <end position="256"/>
    </location>
</feature>